<name>A0ABY5AQB3_9CYAN</name>
<dbReference type="PANTHER" id="PTHR10259:SF11">
    <property type="entry name" value="THIOPURINE S-METHYLTRANSFERASE"/>
    <property type="match status" value="1"/>
</dbReference>
<keyword evidence="2" id="KW-0808">Transferase</keyword>
<proteinExistence type="predicted"/>
<dbReference type="Pfam" id="PF05724">
    <property type="entry name" value="TPMT"/>
    <property type="match status" value="1"/>
</dbReference>
<evidence type="ECO:0000256" key="2">
    <source>
        <dbReference type="ARBA" id="ARBA00022679"/>
    </source>
</evidence>
<dbReference type="Gene3D" id="3.40.50.150">
    <property type="entry name" value="Vaccinia Virus protein VP39"/>
    <property type="match status" value="1"/>
</dbReference>
<reference evidence="4" key="1">
    <citation type="submission" date="2022-06" db="EMBL/GenBank/DDBJ databases">
        <title>Genome sequence of Phormidium yuhuli AB48 isolated from an industrial photobioreactor environment.</title>
        <authorList>
            <person name="Qiu Y."/>
            <person name="Noonan A.J.C."/>
            <person name="Dofher K."/>
            <person name="Koch M."/>
            <person name="Kieft B."/>
            <person name="Lin X."/>
            <person name="Ziels R.M."/>
            <person name="Hallam S.J."/>
        </authorList>
    </citation>
    <scope>NUCLEOTIDE SEQUENCE</scope>
    <source>
        <strain evidence="4">AB48</strain>
    </source>
</reference>
<dbReference type="SUPFAM" id="SSF53335">
    <property type="entry name" value="S-adenosyl-L-methionine-dependent methyltransferases"/>
    <property type="match status" value="1"/>
</dbReference>
<accession>A0ABY5AQB3</accession>
<protein>
    <submittedName>
        <fullName evidence="4">Class I SAM-dependent methyltransferase</fullName>
    </submittedName>
</protein>
<dbReference type="Proteomes" id="UP001056708">
    <property type="component" value="Chromosome"/>
</dbReference>
<dbReference type="CDD" id="cd02440">
    <property type="entry name" value="AdoMet_MTases"/>
    <property type="match status" value="1"/>
</dbReference>
<organism evidence="4 5">
    <name type="scientific">Phormidium yuhuli AB48</name>
    <dbReference type="NCBI Taxonomy" id="2940671"/>
    <lineage>
        <taxon>Bacteria</taxon>
        <taxon>Bacillati</taxon>
        <taxon>Cyanobacteriota</taxon>
        <taxon>Cyanophyceae</taxon>
        <taxon>Oscillatoriophycideae</taxon>
        <taxon>Oscillatoriales</taxon>
        <taxon>Oscillatoriaceae</taxon>
        <taxon>Phormidium</taxon>
        <taxon>Phormidium yuhuli</taxon>
    </lineage>
</organism>
<dbReference type="PROSITE" id="PS51585">
    <property type="entry name" value="SAM_MT_TPMT"/>
    <property type="match status" value="1"/>
</dbReference>
<dbReference type="RefSeq" id="WP_252662458.1">
    <property type="nucleotide sequence ID" value="NZ_CP098611.1"/>
</dbReference>
<sequence>MSEPQSRREYIREIAAKASADEHPAGWFEQVYTTAEGESAAIPWALMQPNPHLLAWLDEGDRPQSGPRALVVGCGLGDDAEALAERGYQVTAFDISTRAIAWCQERFPNSSVAYQVADLFEFAQSHPQAFDFVFECRTIQALPLKVRQQTISSICQLLAPKGTLFVITNIRQDEAAPEGPPWPLSETELQQILQQGLQEIQRHRPSGTNRPTLCIEYRRVA</sequence>
<dbReference type="GO" id="GO:0032259">
    <property type="term" value="P:methylation"/>
    <property type="evidence" value="ECO:0007669"/>
    <property type="project" value="UniProtKB-KW"/>
</dbReference>
<evidence type="ECO:0000256" key="3">
    <source>
        <dbReference type="ARBA" id="ARBA00022691"/>
    </source>
</evidence>
<dbReference type="GO" id="GO:0008168">
    <property type="term" value="F:methyltransferase activity"/>
    <property type="evidence" value="ECO:0007669"/>
    <property type="project" value="UniProtKB-KW"/>
</dbReference>
<keyword evidence="1 4" id="KW-0489">Methyltransferase</keyword>
<evidence type="ECO:0000313" key="4">
    <source>
        <dbReference type="EMBL" id="USR90429.1"/>
    </source>
</evidence>
<evidence type="ECO:0000256" key="1">
    <source>
        <dbReference type="ARBA" id="ARBA00022603"/>
    </source>
</evidence>
<keyword evidence="5" id="KW-1185">Reference proteome</keyword>
<dbReference type="PANTHER" id="PTHR10259">
    <property type="entry name" value="THIOPURINE S-METHYLTRANSFERASE"/>
    <property type="match status" value="1"/>
</dbReference>
<dbReference type="EMBL" id="CP098611">
    <property type="protein sequence ID" value="USR90429.1"/>
    <property type="molecule type" value="Genomic_DNA"/>
</dbReference>
<evidence type="ECO:0000313" key="5">
    <source>
        <dbReference type="Proteomes" id="UP001056708"/>
    </source>
</evidence>
<gene>
    <name evidence="4" type="ORF">NEA10_16535</name>
</gene>
<dbReference type="InterPro" id="IPR029063">
    <property type="entry name" value="SAM-dependent_MTases_sf"/>
</dbReference>
<keyword evidence="3" id="KW-0949">S-adenosyl-L-methionine</keyword>
<dbReference type="InterPro" id="IPR008854">
    <property type="entry name" value="TPMT"/>
</dbReference>